<dbReference type="Proteomes" id="UP000236161">
    <property type="component" value="Unassembled WGS sequence"/>
</dbReference>
<gene>
    <name evidence="6" type="ORF">AXF42_Ash008574</name>
</gene>
<reference evidence="6 7" key="1">
    <citation type="journal article" date="2017" name="Nature">
        <title>The Apostasia genome and the evolution of orchids.</title>
        <authorList>
            <person name="Zhang G.Q."/>
            <person name="Liu K.W."/>
            <person name="Li Z."/>
            <person name="Lohaus R."/>
            <person name="Hsiao Y.Y."/>
            <person name="Niu S.C."/>
            <person name="Wang J.Y."/>
            <person name="Lin Y.C."/>
            <person name="Xu Q."/>
            <person name="Chen L.J."/>
            <person name="Yoshida K."/>
            <person name="Fujiwara S."/>
            <person name="Wang Z.W."/>
            <person name="Zhang Y.Q."/>
            <person name="Mitsuda N."/>
            <person name="Wang M."/>
            <person name="Liu G.H."/>
            <person name="Pecoraro L."/>
            <person name="Huang H.X."/>
            <person name="Xiao X.J."/>
            <person name="Lin M."/>
            <person name="Wu X.Y."/>
            <person name="Wu W.L."/>
            <person name="Chen Y.Y."/>
            <person name="Chang S.B."/>
            <person name="Sakamoto S."/>
            <person name="Ohme-Takagi M."/>
            <person name="Yagi M."/>
            <person name="Zeng S.J."/>
            <person name="Shen C.Y."/>
            <person name="Yeh C.M."/>
            <person name="Luo Y.B."/>
            <person name="Tsai W.C."/>
            <person name="Van de Peer Y."/>
            <person name="Liu Z.J."/>
        </authorList>
    </citation>
    <scope>NUCLEOTIDE SEQUENCE [LARGE SCALE GENOMIC DNA]</scope>
    <source>
        <strain evidence="7">cv. Shenzhen</strain>
        <tissue evidence="6">Stem</tissue>
    </source>
</reference>
<dbReference type="PRINTS" id="PR00929">
    <property type="entry name" value="ATHOOK"/>
</dbReference>
<dbReference type="PANTHER" id="PTHR11467:SF166">
    <property type="entry name" value="OS05G0597200 PROTEIN"/>
    <property type="match status" value="1"/>
</dbReference>
<feature type="domain" description="H15" evidence="5">
    <location>
        <begin position="40"/>
        <end position="109"/>
    </location>
</feature>
<keyword evidence="7" id="KW-1185">Reference proteome</keyword>
<protein>
    <submittedName>
        <fullName evidence="6">Histone H1.2</fullName>
    </submittedName>
</protein>
<dbReference type="PANTHER" id="PTHR11467">
    <property type="entry name" value="HISTONE H1"/>
    <property type="match status" value="1"/>
</dbReference>
<name>A0A2I0B1U1_9ASPA</name>
<feature type="region of interest" description="Disordered" evidence="4">
    <location>
        <begin position="112"/>
        <end position="135"/>
    </location>
</feature>
<dbReference type="InterPro" id="IPR036388">
    <property type="entry name" value="WH-like_DNA-bd_sf"/>
</dbReference>
<dbReference type="GO" id="GO:0005730">
    <property type="term" value="C:nucleolus"/>
    <property type="evidence" value="ECO:0007669"/>
    <property type="project" value="TreeGrafter"/>
</dbReference>
<evidence type="ECO:0000256" key="1">
    <source>
        <dbReference type="ARBA" id="ARBA00004123"/>
    </source>
</evidence>
<dbReference type="SUPFAM" id="SSF46785">
    <property type="entry name" value="Winged helix' DNA-binding domain"/>
    <property type="match status" value="1"/>
</dbReference>
<dbReference type="GO" id="GO:0030261">
    <property type="term" value="P:chromosome condensation"/>
    <property type="evidence" value="ECO:0007669"/>
    <property type="project" value="TreeGrafter"/>
</dbReference>
<feature type="region of interest" description="Disordered" evidence="4">
    <location>
        <begin position="224"/>
        <end position="289"/>
    </location>
</feature>
<accession>A0A2I0B1U1</accession>
<keyword evidence="2" id="KW-0238">DNA-binding</keyword>
<dbReference type="GO" id="GO:0031492">
    <property type="term" value="F:nucleosomal DNA binding"/>
    <property type="evidence" value="ECO:0007669"/>
    <property type="project" value="TreeGrafter"/>
</dbReference>
<dbReference type="OrthoDB" id="1110759at2759"/>
<dbReference type="Gene3D" id="1.10.10.10">
    <property type="entry name" value="Winged helix-like DNA-binding domain superfamily/Winged helix DNA-binding domain"/>
    <property type="match status" value="1"/>
</dbReference>
<dbReference type="AlphaFoldDB" id="A0A2I0B1U1"/>
<comment type="subcellular location">
    <subcellularLocation>
        <location evidence="1">Nucleus</location>
    </subcellularLocation>
</comment>
<feature type="compositionally biased region" description="Basic residues" evidence="4">
    <location>
        <begin position="372"/>
        <end position="381"/>
    </location>
</feature>
<dbReference type="EMBL" id="KZ451923">
    <property type="protein sequence ID" value="PKA61744.1"/>
    <property type="molecule type" value="Genomic_DNA"/>
</dbReference>
<proteinExistence type="predicted"/>
<dbReference type="GO" id="GO:0045910">
    <property type="term" value="P:negative regulation of DNA recombination"/>
    <property type="evidence" value="ECO:0007669"/>
    <property type="project" value="TreeGrafter"/>
</dbReference>
<feature type="region of interest" description="Disordered" evidence="4">
    <location>
        <begin position="372"/>
        <end position="394"/>
    </location>
</feature>
<dbReference type="SMART" id="SM00526">
    <property type="entry name" value="H15"/>
    <property type="match status" value="1"/>
</dbReference>
<feature type="compositionally biased region" description="Basic residues" evidence="4">
    <location>
        <begin position="119"/>
        <end position="129"/>
    </location>
</feature>
<evidence type="ECO:0000313" key="7">
    <source>
        <dbReference type="Proteomes" id="UP000236161"/>
    </source>
</evidence>
<dbReference type="GO" id="GO:0006334">
    <property type="term" value="P:nucleosome assembly"/>
    <property type="evidence" value="ECO:0007669"/>
    <property type="project" value="InterPro"/>
</dbReference>
<evidence type="ECO:0000313" key="6">
    <source>
        <dbReference type="EMBL" id="PKA61744.1"/>
    </source>
</evidence>
<dbReference type="GO" id="GO:0003690">
    <property type="term" value="F:double-stranded DNA binding"/>
    <property type="evidence" value="ECO:0007669"/>
    <property type="project" value="TreeGrafter"/>
</dbReference>
<evidence type="ECO:0000256" key="4">
    <source>
        <dbReference type="SAM" id="MobiDB-lite"/>
    </source>
</evidence>
<sequence length="516" mass="55366">MEWIGSSKEEIHLSLSLQLSMVATAAFPASGASAPAKTDSHPPYKDMILSAIKSLRELTGSSREAISKYIADNFPDLPSCHDALVGNHLRRLCSEGVLCMLNLSYMVAKSPAAGEATGNRKRGRPKKTINAKPGRPRNVIADADVVKERNPGRPLKTAAMSPPEAYLLSQCEQLKSGLLPGAAAIVLPRGLVSKIVNLQRQEGSVSPVLILPNGLQSLVDLSGKKNQDIKKKKPGRPRKVEGRQAGRPKKKIKLQKQDGSESVVGKATNPVAKRPGRPQKSNTLGGSKNVMKVPANKEAFPDSRGVQAMSSLTGLEVKKRPVGRPRKNLLAEGSNHPPSSFRERGVLETAEDLVILDINGKASAVTVSREMKKRPVGRPSKRLLAEGSNHSPPSFKVRKVLETTEKLLIPGNGKATSAATSLEVKKRPVGRPKKTPISNELSNFVATSSVMEKSSFGLLRRGPGGESSYTASLGIISEQSILKAAKSMEVKKPVGRPPKIPYDEGSKPSLPATMYF</sequence>
<keyword evidence="3" id="KW-0539">Nucleus</keyword>
<dbReference type="SMART" id="SM00384">
    <property type="entry name" value="AT_hook"/>
    <property type="match status" value="9"/>
</dbReference>
<evidence type="ECO:0000256" key="2">
    <source>
        <dbReference type="ARBA" id="ARBA00023125"/>
    </source>
</evidence>
<dbReference type="PROSITE" id="PS51504">
    <property type="entry name" value="H15"/>
    <property type="match status" value="1"/>
</dbReference>
<feature type="region of interest" description="Disordered" evidence="4">
    <location>
        <begin position="492"/>
        <end position="516"/>
    </location>
</feature>
<organism evidence="6 7">
    <name type="scientific">Apostasia shenzhenica</name>
    <dbReference type="NCBI Taxonomy" id="1088818"/>
    <lineage>
        <taxon>Eukaryota</taxon>
        <taxon>Viridiplantae</taxon>
        <taxon>Streptophyta</taxon>
        <taxon>Embryophyta</taxon>
        <taxon>Tracheophyta</taxon>
        <taxon>Spermatophyta</taxon>
        <taxon>Magnoliopsida</taxon>
        <taxon>Liliopsida</taxon>
        <taxon>Asparagales</taxon>
        <taxon>Orchidaceae</taxon>
        <taxon>Apostasioideae</taxon>
        <taxon>Apostasia</taxon>
    </lineage>
</organism>
<dbReference type="InterPro" id="IPR005818">
    <property type="entry name" value="Histone_H1/H5_H15"/>
</dbReference>
<dbReference type="InterPro" id="IPR036390">
    <property type="entry name" value="WH_DNA-bd_sf"/>
</dbReference>
<dbReference type="CDD" id="cd00073">
    <property type="entry name" value="H15"/>
    <property type="match status" value="1"/>
</dbReference>
<evidence type="ECO:0000256" key="3">
    <source>
        <dbReference type="ARBA" id="ARBA00023242"/>
    </source>
</evidence>
<evidence type="ECO:0000259" key="5">
    <source>
        <dbReference type="PROSITE" id="PS51504"/>
    </source>
</evidence>
<dbReference type="Pfam" id="PF00538">
    <property type="entry name" value="Linker_histone"/>
    <property type="match status" value="1"/>
</dbReference>
<dbReference type="STRING" id="1088818.A0A2I0B1U1"/>
<dbReference type="InterPro" id="IPR017956">
    <property type="entry name" value="AT_hook_DNA-bd_motif"/>
</dbReference>
<dbReference type="GO" id="GO:0000786">
    <property type="term" value="C:nucleosome"/>
    <property type="evidence" value="ECO:0007669"/>
    <property type="project" value="InterPro"/>
</dbReference>